<feature type="transmembrane region" description="Helical" evidence="4">
    <location>
        <begin position="107"/>
        <end position="128"/>
    </location>
</feature>
<dbReference type="PANTHER" id="PTHR42852">
    <property type="entry name" value="THIOL:DISULFIDE INTERCHANGE PROTEIN DSBE"/>
    <property type="match status" value="1"/>
</dbReference>
<dbReference type="InterPro" id="IPR001640">
    <property type="entry name" value="Lgt"/>
</dbReference>
<evidence type="ECO:0000256" key="1">
    <source>
        <dbReference type="ARBA" id="ARBA00004196"/>
    </source>
</evidence>
<dbReference type="EMBL" id="BMME01000001">
    <property type="protein sequence ID" value="GGJ95931.1"/>
    <property type="molecule type" value="Genomic_DNA"/>
</dbReference>
<evidence type="ECO:0000256" key="4">
    <source>
        <dbReference type="SAM" id="Phobius"/>
    </source>
</evidence>
<dbReference type="PANTHER" id="PTHR42852:SF18">
    <property type="entry name" value="CHROMOSOME UNDETERMINED SCAFFOLD_47, WHOLE GENOME SHOTGUN SEQUENCE"/>
    <property type="match status" value="1"/>
</dbReference>
<dbReference type="Pfam" id="PF01790">
    <property type="entry name" value="LGT"/>
    <property type="match status" value="1"/>
</dbReference>
<feature type="transmembrane region" description="Helical" evidence="4">
    <location>
        <begin position="71"/>
        <end position="95"/>
    </location>
</feature>
<dbReference type="InterPro" id="IPR017937">
    <property type="entry name" value="Thioredoxin_CS"/>
</dbReference>
<keyword evidence="7" id="KW-1185">Reference proteome</keyword>
<dbReference type="InterPro" id="IPR013766">
    <property type="entry name" value="Thioredoxin_domain"/>
</dbReference>
<feature type="domain" description="Thioredoxin" evidence="5">
    <location>
        <begin position="129"/>
        <end position="270"/>
    </location>
</feature>
<accession>A0ABQ2E4V2</accession>
<sequence length="273" mass="30055">MRTVIVALAALLAWLVVRAWARRLPDSPHAPELRHKVAGAWFIDALFVGLLAARIGYVLRWWPDYAAAPKSIIAIGDGGFLWWSGLPAAIAFAWWRSRSARALRRPLLAGIAAGMLAWLAFSGTLALLRNSAPPLPDFELATLDGTPTTLAAHAGQPVVLNMWATWCPPCRREMPVLEDAQGRYPGVAIVLVNQGEDRGAIRDYLDQQGLAFEHMLLDPHSRTMLDTNTRGLPTTLFFDADGRLVDTHMGELTRASLADTLRRRFGEVAHGRP</sequence>
<keyword evidence="4" id="KW-0472">Membrane</keyword>
<organism evidence="6 7">
    <name type="scientific">Luteimonas terricola</name>
    <dbReference type="NCBI Taxonomy" id="645597"/>
    <lineage>
        <taxon>Bacteria</taxon>
        <taxon>Pseudomonadati</taxon>
        <taxon>Pseudomonadota</taxon>
        <taxon>Gammaproteobacteria</taxon>
        <taxon>Lysobacterales</taxon>
        <taxon>Lysobacteraceae</taxon>
        <taxon>Luteimonas</taxon>
    </lineage>
</organism>
<keyword evidence="4" id="KW-1133">Transmembrane helix</keyword>
<gene>
    <name evidence="6" type="ORF">GCM10011394_00870</name>
</gene>
<dbReference type="InterPro" id="IPR036249">
    <property type="entry name" value="Thioredoxin-like_sf"/>
</dbReference>
<dbReference type="Pfam" id="PF08534">
    <property type="entry name" value="Redoxin"/>
    <property type="match status" value="1"/>
</dbReference>
<keyword evidence="2" id="KW-0201">Cytochrome c-type biogenesis</keyword>
<protein>
    <submittedName>
        <fullName evidence="6">Thiol:disulfide interchange protein</fullName>
    </submittedName>
</protein>
<dbReference type="PROSITE" id="PS51352">
    <property type="entry name" value="THIOREDOXIN_2"/>
    <property type="match status" value="1"/>
</dbReference>
<dbReference type="Proteomes" id="UP000599009">
    <property type="component" value="Unassembled WGS sequence"/>
</dbReference>
<feature type="transmembrane region" description="Helical" evidence="4">
    <location>
        <begin position="37"/>
        <end position="59"/>
    </location>
</feature>
<evidence type="ECO:0000259" key="5">
    <source>
        <dbReference type="PROSITE" id="PS51352"/>
    </source>
</evidence>
<comment type="caution">
    <text evidence="6">The sequence shown here is derived from an EMBL/GenBank/DDBJ whole genome shotgun (WGS) entry which is preliminary data.</text>
</comment>
<reference evidence="7" key="1">
    <citation type="journal article" date="2019" name="Int. J. Syst. Evol. Microbiol.">
        <title>The Global Catalogue of Microorganisms (GCM) 10K type strain sequencing project: providing services to taxonomists for standard genome sequencing and annotation.</title>
        <authorList>
            <consortium name="The Broad Institute Genomics Platform"/>
            <consortium name="The Broad Institute Genome Sequencing Center for Infectious Disease"/>
            <person name="Wu L."/>
            <person name="Ma J."/>
        </authorList>
    </citation>
    <scope>NUCLEOTIDE SEQUENCE [LARGE SCALE GENOMIC DNA]</scope>
    <source>
        <strain evidence="7">CGMCC 1.8985</strain>
    </source>
</reference>
<dbReference type="RefSeq" id="WP_229659074.1">
    <property type="nucleotide sequence ID" value="NZ_BMME01000001.1"/>
</dbReference>
<comment type="subcellular location">
    <subcellularLocation>
        <location evidence="1">Cell envelope</location>
    </subcellularLocation>
</comment>
<dbReference type="InterPro" id="IPR013740">
    <property type="entry name" value="Redoxin"/>
</dbReference>
<dbReference type="SUPFAM" id="SSF52833">
    <property type="entry name" value="Thioredoxin-like"/>
    <property type="match status" value="1"/>
</dbReference>
<proteinExistence type="predicted"/>
<dbReference type="InterPro" id="IPR050553">
    <property type="entry name" value="Thioredoxin_ResA/DsbE_sf"/>
</dbReference>
<evidence type="ECO:0000256" key="2">
    <source>
        <dbReference type="ARBA" id="ARBA00022748"/>
    </source>
</evidence>
<name>A0ABQ2E4V2_9GAMM</name>
<evidence type="ECO:0000256" key="3">
    <source>
        <dbReference type="ARBA" id="ARBA00023284"/>
    </source>
</evidence>
<evidence type="ECO:0000313" key="6">
    <source>
        <dbReference type="EMBL" id="GGJ95931.1"/>
    </source>
</evidence>
<dbReference type="PROSITE" id="PS00194">
    <property type="entry name" value="THIOREDOXIN_1"/>
    <property type="match status" value="1"/>
</dbReference>
<keyword evidence="3" id="KW-0676">Redox-active center</keyword>
<dbReference type="Gene3D" id="3.40.30.10">
    <property type="entry name" value="Glutaredoxin"/>
    <property type="match status" value="1"/>
</dbReference>
<evidence type="ECO:0000313" key="7">
    <source>
        <dbReference type="Proteomes" id="UP000599009"/>
    </source>
</evidence>
<dbReference type="CDD" id="cd02966">
    <property type="entry name" value="TlpA_like_family"/>
    <property type="match status" value="1"/>
</dbReference>
<keyword evidence="4" id="KW-0812">Transmembrane</keyword>